<dbReference type="Proteomes" id="UP000285575">
    <property type="component" value="Unassembled WGS sequence"/>
</dbReference>
<keyword evidence="7" id="KW-1185">Reference proteome</keyword>
<accession>A0A437RLQ4</accession>
<dbReference type="InterPro" id="IPR033413">
    <property type="entry name" value="DUF5117"/>
</dbReference>
<dbReference type="InterPro" id="IPR034032">
    <property type="entry name" value="Zn_MMP-like_bac"/>
</dbReference>
<dbReference type="Pfam" id="PF17162">
    <property type="entry name" value="DUF5118"/>
    <property type="match status" value="1"/>
</dbReference>
<feature type="region of interest" description="Disordered" evidence="1">
    <location>
        <begin position="59"/>
        <end position="103"/>
    </location>
</feature>
<dbReference type="EMBL" id="SACR01000002">
    <property type="protein sequence ID" value="RVU47741.1"/>
    <property type="molecule type" value="Genomic_DNA"/>
</dbReference>
<evidence type="ECO:0000256" key="2">
    <source>
        <dbReference type="SAM" id="SignalP"/>
    </source>
</evidence>
<dbReference type="PANTHER" id="PTHR38478">
    <property type="entry name" value="PEPTIDASE M1A AND M12B"/>
    <property type="match status" value="1"/>
</dbReference>
<dbReference type="InterPro" id="IPR032534">
    <property type="entry name" value="EcxA_zinc-bd"/>
</dbReference>
<name>A0A437RLQ4_9BURK</name>
<comment type="caution">
    <text evidence="6">The sequence shown here is derived from an EMBL/GenBank/DDBJ whole genome shotgun (WGS) entry which is preliminary data.</text>
</comment>
<proteinExistence type="predicted"/>
<dbReference type="RefSeq" id="WP_128228201.1">
    <property type="nucleotide sequence ID" value="NZ_SACR01000002.1"/>
</dbReference>
<evidence type="ECO:0000256" key="1">
    <source>
        <dbReference type="SAM" id="MobiDB-lite"/>
    </source>
</evidence>
<feature type="domain" description="DUF5117" evidence="4">
    <location>
        <begin position="153"/>
        <end position="362"/>
    </location>
</feature>
<dbReference type="AlphaFoldDB" id="A0A437RLQ4"/>
<evidence type="ECO:0000313" key="7">
    <source>
        <dbReference type="Proteomes" id="UP000285575"/>
    </source>
</evidence>
<dbReference type="InterPro" id="IPR024079">
    <property type="entry name" value="MetalloPept_cat_dom_sf"/>
</dbReference>
<protein>
    <submittedName>
        <fullName evidence="6">DUF5117 domain-containing protein</fullName>
    </submittedName>
</protein>
<feature type="domain" description="DUF5118" evidence="5">
    <location>
        <begin position="96"/>
        <end position="143"/>
    </location>
</feature>
<gene>
    <name evidence="6" type="ORF">EOE66_08420</name>
</gene>
<evidence type="ECO:0000259" key="3">
    <source>
        <dbReference type="Pfam" id="PF16313"/>
    </source>
</evidence>
<dbReference type="InterPro" id="IPR033428">
    <property type="entry name" value="DUF5118"/>
</dbReference>
<evidence type="ECO:0000259" key="5">
    <source>
        <dbReference type="Pfam" id="PF17162"/>
    </source>
</evidence>
<evidence type="ECO:0000259" key="4">
    <source>
        <dbReference type="Pfam" id="PF17148"/>
    </source>
</evidence>
<reference evidence="6 7" key="1">
    <citation type="submission" date="2019-01" db="EMBL/GenBank/DDBJ databases">
        <authorList>
            <person name="Chen W.-M."/>
        </authorList>
    </citation>
    <scope>NUCLEOTIDE SEQUENCE [LARGE SCALE GENOMIC DNA]</scope>
    <source>
        <strain evidence="6 7">KYPY4</strain>
    </source>
</reference>
<dbReference type="OrthoDB" id="9776599at2"/>
<organism evidence="6 7">
    <name type="scientific">Rubrivivax rivuli</name>
    <dbReference type="NCBI Taxonomy" id="1862385"/>
    <lineage>
        <taxon>Bacteria</taxon>
        <taxon>Pseudomonadati</taxon>
        <taxon>Pseudomonadota</taxon>
        <taxon>Betaproteobacteria</taxon>
        <taxon>Burkholderiales</taxon>
        <taxon>Sphaerotilaceae</taxon>
        <taxon>Rubrivivax</taxon>
    </lineage>
</organism>
<dbReference type="Gene3D" id="3.40.390.10">
    <property type="entry name" value="Collagenase (Catalytic Domain)"/>
    <property type="match status" value="1"/>
</dbReference>
<feature type="signal peptide" evidence="2">
    <location>
        <begin position="1"/>
        <end position="36"/>
    </location>
</feature>
<dbReference type="CDD" id="cd04276">
    <property type="entry name" value="ZnMc_MMP_like_2"/>
    <property type="match status" value="1"/>
</dbReference>
<dbReference type="GO" id="GO:0008237">
    <property type="term" value="F:metallopeptidase activity"/>
    <property type="evidence" value="ECO:0007669"/>
    <property type="project" value="InterPro"/>
</dbReference>
<sequence length="944" mass="101032">MSRLPTPTPRHLRIASPAVLGAITALLTGCATTDTAAPPAATAAPAAAATAAATPAATAPRAPGAAPAAAATPPGGAAPAAAAAGPRPPAAAPGSPPPFAEVTKDAKRSDGFMPLWTKDDKTWLEVPAEMLDKPFFLGSSLASGLGERGFWPGMMGREFMVVLRRQGNTLQLLARNTKIKAPQGTPLGRAVDESYSDSLLAAVPLASAPHAERKALLVDAYALLGGDINGVQTSIEASYRLPYGLDRANSNIERSRAAAEGTHITVRSHYAVPKLPAPPVMLPGSPPPPPGAMPNPPLGVPDGRSFFLSTTYTLAPLPAQPARTRAADQRVGYFTTAYLDFGDDTTEGRRVHHIERWRLEKKDPAAEISEPKQPIRVVMDRNIPEKWRPAVKAGILEWNKAFEKAGFRNAIVVEQQADNTDWTSLEGTRMLAVRWFAIDGPGATAVGPSQADPRTGEILRGAAIIPENWARLSRAQVGDLQPRLNANAALPTGDFAQRLMQCTYATDAFEEMQFGFELLSARGDFTPGSPEADQYIAQSLTDVTMHEVGHALGLRHNFKASTGIKPAQLRDKAFTAANGVSNSVMDYNALNLPLDGEPVAEYHMRGLGAYDYWAIEYGYREFTPEQEKAALARIATMAETNPALVYATDEDVIAAADPMANQRDLGDDPLAFAQRQMKLARELWTRTQKRELAADDDLTVYRRNLMRGLSSFNASVPIAGKYVGGLLTTRTLAGSGKALMTPVPAPQQRAALDLILNEVLSSDSFRFDPKFMSRLGVDQLDRIAPGRTQFGTDFSLPTTVLTLQRGVLDNLMGDAIAQRLADAESKVADTKSLLSYAEVQQRLSNAVWAELKAPAKGGVREIDSLRRNLQREHVRRLAGGLLRPSAPVAADVRAAYRQTALGLEAQLKAATAASGWTPAARAHLADTLATLTEAIKAPISKQGV</sequence>
<feature type="chain" id="PRO_5019573429" evidence="2">
    <location>
        <begin position="37"/>
        <end position="944"/>
    </location>
</feature>
<dbReference type="Pfam" id="PF16313">
    <property type="entry name" value="DUF4953"/>
    <property type="match status" value="1"/>
</dbReference>
<dbReference type="Pfam" id="PF17148">
    <property type="entry name" value="DUF5117"/>
    <property type="match status" value="1"/>
</dbReference>
<feature type="domain" description="EcxA zinc-binding" evidence="3">
    <location>
        <begin position="530"/>
        <end position="852"/>
    </location>
</feature>
<feature type="compositionally biased region" description="Pro residues" evidence="1">
    <location>
        <begin position="86"/>
        <end position="99"/>
    </location>
</feature>
<evidence type="ECO:0000313" key="6">
    <source>
        <dbReference type="EMBL" id="RVU47741.1"/>
    </source>
</evidence>
<keyword evidence="2" id="KW-0732">Signal</keyword>
<dbReference type="PROSITE" id="PS51257">
    <property type="entry name" value="PROKAR_LIPOPROTEIN"/>
    <property type="match status" value="1"/>
</dbReference>
<feature type="compositionally biased region" description="Low complexity" evidence="1">
    <location>
        <begin position="59"/>
        <end position="85"/>
    </location>
</feature>
<dbReference type="PANTHER" id="PTHR38478:SF1">
    <property type="entry name" value="ZINC DEPENDENT METALLOPROTEASE DOMAIN LIPOPROTEIN"/>
    <property type="match status" value="1"/>
</dbReference>
<dbReference type="SUPFAM" id="SSF55486">
    <property type="entry name" value="Metalloproteases ('zincins'), catalytic domain"/>
    <property type="match status" value="1"/>
</dbReference>